<evidence type="ECO:0000313" key="1">
    <source>
        <dbReference type="EMBL" id="KAJ1949395.1"/>
    </source>
</evidence>
<sequence>MTSAAADNHAINRSKSLAEIERITHELQAKDANVVRLLLERAQAHANLGDESQARDDISRAAALVKEPAYGSAESVAAVERALKEITISKGTGVTKVLVTSSDKDIVQMVSQYSTQKNVERTTVVDAVRVLEARIGQKRHSLETEDILELLSAFHLLCEHGDGEVAEEIGSCVRAALSGTAEEKPAEQMLVRFAMAVAAAWEAHHSDGGFKQLACCHGAGMYAGAAYALSKAKTDDTKVQQCLVQAFAFYISQIWMVGSLPAAEFKQVGQGLLRLLTANKPVFLHAFAMASTGAKKGAVSPLERLLNLLGEESGERHPLALLIVSQLVSAAKDPQNSSEFSDYNQTASARGTQTPPAIAALRTSATRILDTLVQSTLQAERTCGLLSLASLFEAGVGADLAGDLWKKSGWIEDLWDQGEFDKQTTQLALLKLADSSSSDVKLGAAMKEFGNGLVQELARKASSKQQADRDLADAAAIVLAKWSGAPAPAPTPAATATAQQQMPSKIEEIGDQASKDMGPMQLADIHMRRITECASKSPTDVAAASSMEKAVEALGYLCLKPAMKEHVAHNSSLLRSLFAFAQKSSLPSLKFSTIMLVRNLTNYRPVLTEEQKRMQQLQKLSTRAQSKSATKEDGSVRTVGDDMKDIEKDEEDALDSNQAVSERAELICKAGCVPVLVSAVQPKLRPSDSTKDAVAEVMVSLATTQTLRGLIVQQGGVRALLSIVTEDAPKAKSTHKDDQRLAPAYRQQRDKNIAFGLAKLAISVAPHLAFPDPREIVRLLLPLLSEESEPQSMLMKFECLLALTNLASSEPGSAHDVRGYMAIDLQGMSMIEMIMLSDHPLVRRAATELVCNLVYDQRVFERYAKSADKGVPEEDTPADVIPSGIVEIDDDDDDEAAASEGSDAYRSQRLHLLVALADVDDPPTRSAASGALAILTNDV</sequence>
<gene>
    <name evidence="1" type="primary">SHE4</name>
    <name evidence="1" type="ORF">FBU59_001164</name>
</gene>
<name>A0ACC1JF12_9FUNG</name>
<proteinExistence type="predicted"/>
<protein>
    <submittedName>
        <fullName evidence="1">SWI5-dependent HO expression protein 4</fullName>
    </submittedName>
</protein>
<reference evidence="1" key="1">
    <citation type="submission" date="2022-07" db="EMBL/GenBank/DDBJ databases">
        <title>Phylogenomic reconstructions and comparative analyses of Kickxellomycotina fungi.</title>
        <authorList>
            <person name="Reynolds N.K."/>
            <person name="Stajich J.E."/>
            <person name="Barry K."/>
            <person name="Grigoriev I.V."/>
            <person name="Crous P."/>
            <person name="Smith M.E."/>
        </authorList>
    </citation>
    <scope>NUCLEOTIDE SEQUENCE</scope>
    <source>
        <strain evidence="1">NRRL 5244</strain>
    </source>
</reference>
<organism evidence="1 2">
    <name type="scientific">Linderina macrospora</name>
    <dbReference type="NCBI Taxonomy" id="4868"/>
    <lineage>
        <taxon>Eukaryota</taxon>
        <taxon>Fungi</taxon>
        <taxon>Fungi incertae sedis</taxon>
        <taxon>Zoopagomycota</taxon>
        <taxon>Kickxellomycotina</taxon>
        <taxon>Kickxellomycetes</taxon>
        <taxon>Kickxellales</taxon>
        <taxon>Kickxellaceae</taxon>
        <taxon>Linderina</taxon>
    </lineage>
</organism>
<keyword evidence="2" id="KW-1185">Reference proteome</keyword>
<evidence type="ECO:0000313" key="2">
    <source>
        <dbReference type="Proteomes" id="UP001150603"/>
    </source>
</evidence>
<comment type="caution">
    <text evidence="1">The sequence shown here is derived from an EMBL/GenBank/DDBJ whole genome shotgun (WGS) entry which is preliminary data.</text>
</comment>
<dbReference type="EMBL" id="JANBPW010000467">
    <property type="protein sequence ID" value="KAJ1949395.1"/>
    <property type="molecule type" value="Genomic_DNA"/>
</dbReference>
<accession>A0ACC1JF12</accession>
<dbReference type="Proteomes" id="UP001150603">
    <property type="component" value="Unassembled WGS sequence"/>
</dbReference>